<dbReference type="RefSeq" id="WP_129723268.1">
    <property type="nucleotide sequence ID" value="NZ_CP101808.1"/>
</dbReference>
<keyword evidence="1" id="KW-0472">Membrane</keyword>
<sequence>MAENQTQKKPEMKICGSVILLIFFTLFIAPLVYGLFMKAKATPIDPLPGYEYTTIQLFSLGNLKHLVENFKDLAEDLSNVIKGDTKTGVLAALGVTLALLSLLFFLIVFVVLLIKIISGFIKQRWVGAPLLLVGLLSIVCFFVLLMLIADGKVNPSDAISWLLKLSIPLGFATSLIGLILCKFGI</sequence>
<feature type="transmembrane region" description="Helical" evidence="1">
    <location>
        <begin position="126"/>
        <end position="149"/>
    </location>
</feature>
<gene>
    <name evidence="2" type="ORF">NPA09_02190</name>
</gene>
<feature type="transmembrane region" description="Helical" evidence="1">
    <location>
        <begin position="161"/>
        <end position="181"/>
    </location>
</feature>
<feature type="transmembrane region" description="Helical" evidence="1">
    <location>
        <begin position="89"/>
        <end position="114"/>
    </location>
</feature>
<evidence type="ECO:0000256" key="1">
    <source>
        <dbReference type="SAM" id="Phobius"/>
    </source>
</evidence>
<protein>
    <recommendedName>
        <fullName evidence="4">Transmembrane protein</fullName>
    </recommendedName>
</protein>
<feature type="transmembrane region" description="Helical" evidence="1">
    <location>
        <begin position="12"/>
        <end position="36"/>
    </location>
</feature>
<dbReference type="Proteomes" id="UP001059576">
    <property type="component" value="Chromosome"/>
</dbReference>
<evidence type="ECO:0008006" key="4">
    <source>
        <dbReference type="Google" id="ProtNLM"/>
    </source>
</evidence>
<evidence type="ECO:0000313" key="2">
    <source>
        <dbReference type="EMBL" id="UUD36701.1"/>
    </source>
</evidence>
<reference evidence="2" key="1">
    <citation type="submission" date="2022-07" db="EMBL/GenBank/DDBJ databases">
        <title>Complete genome of Mycoplasma equigenitalium type strain T37.</title>
        <authorList>
            <person name="Spergser J."/>
        </authorList>
    </citation>
    <scope>NUCLEOTIDE SEQUENCE</scope>
    <source>
        <strain evidence="2">T37</strain>
    </source>
</reference>
<keyword evidence="3" id="KW-1185">Reference proteome</keyword>
<keyword evidence="1" id="KW-0812">Transmembrane</keyword>
<dbReference type="EMBL" id="CP101808">
    <property type="protein sequence ID" value="UUD36701.1"/>
    <property type="molecule type" value="Genomic_DNA"/>
</dbReference>
<name>A0ABY5J2F1_9BACT</name>
<organism evidence="2 3">
    <name type="scientific">Mycoplasmopsis equigenitalium</name>
    <dbReference type="NCBI Taxonomy" id="114883"/>
    <lineage>
        <taxon>Bacteria</taxon>
        <taxon>Bacillati</taxon>
        <taxon>Mycoplasmatota</taxon>
        <taxon>Mycoplasmoidales</taxon>
        <taxon>Metamycoplasmataceae</taxon>
        <taxon>Mycoplasmopsis</taxon>
    </lineage>
</organism>
<proteinExistence type="predicted"/>
<accession>A0ABY5J2F1</accession>
<keyword evidence="1" id="KW-1133">Transmembrane helix</keyword>
<evidence type="ECO:0000313" key="3">
    <source>
        <dbReference type="Proteomes" id="UP001059576"/>
    </source>
</evidence>